<evidence type="ECO:0000256" key="5">
    <source>
        <dbReference type="ARBA" id="ARBA00022679"/>
    </source>
</evidence>
<dbReference type="InterPro" id="IPR050351">
    <property type="entry name" value="BphY/WalK/GraS-like"/>
</dbReference>
<evidence type="ECO:0000256" key="8">
    <source>
        <dbReference type="SAM" id="Phobius"/>
    </source>
</evidence>
<feature type="transmembrane region" description="Helical" evidence="8">
    <location>
        <begin position="160"/>
        <end position="179"/>
    </location>
</feature>
<evidence type="ECO:0000256" key="7">
    <source>
        <dbReference type="ARBA" id="ARBA00023012"/>
    </source>
</evidence>
<evidence type="ECO:0000313" key="10">
    <source>
        <dbReference type="EMBL" id="HIZ64744.1"/>
    </source>
</evidence>
<dbReference type="GO" id="GO:0000155">
    <property type="term" value="F:phosphorelay sensor kinase activity"/>
    <property type="evidence" value="ECO:0007669"/>
    <property type="project" value="InterPro"/>
</dbReference>
<dbReference type="CDD" id="cd00082">
    <property type="entry name" value="HisKA"/>
    <property type="match status" value="1"/>
</dbReference>
<dbReference type="InterPro" id="IPR005467">
    <property type="entry name" value="His_kinase_dom"/>
</dbReference>
<dbReference type="GO" id="GO:0016036">
    <property type="term" value="P:cellular response to phosphate starvation"/>
    <property type="evidence" value="ECO:0007669"/>
    <property type="project" value="TreeGrafter"/>
</dbReference>
<evidence type="ECO:0000313" key="11">
    <source>
        <dbReference type="Proteomes" id="UP000824056"/>
    </source>
</evidence>
<dbReference type="InterPro" id="IPR003661">
    <property type="entry name" value="HisK_dim/P_dom"/>
</dbReference>
<evidence type="ECO:0000256" key="1">
    <source>
        <dbReference type="ARBA" id="ARBA00000085"/>
    </source>
</evidence>
<dbReference type="SMART" id="SM00387">
    <property type="entry name" value="HATPase_c"/>
    <property type="match status" value="1"/>
</dbReference>
<dbReference type="Pfam" id="PF02518">
    <property type="entry name" value="HATPase_c"/>
    <property type="match status" value="1"/>
</dbReference>
<dbReference type="SMART" id="SM00388">
    <property type="entry name" value="HisKA"/>
    <property type="match status" value="1"/>
</dbReference>
<dbReference type="CDD" id="cd00075">
    <property type="entry name" value="HATPase"/>
    <property type="match status" value="1"/>
</dbReference>
<dbReference type="InterPro" id="IPR008358">
    <property type="entry name" value="Sig_transdc_His_kin/Pase_MprB"/>
</dbReference>
<dbReference type="PANTHER" id="PTHR45453">
    <property type="entry name" value="PHOSPHATE REGULON SENSOR PROTEIN PHOR"/>
    <property type="match status" value="1"/>
</dbReference>
<keyword evidence="8" id="KW-0812">Transmembrane</keyword>
<evidence type="ECO:0000256" key="2">
    <source>
        <dbReference type="ARBA" id="ARBA00004370"/>
    </source>
</evidence>
<evidence type="ECO:0000256" key="6">
    <source>
        <dbReference type="ARBA" id="ARBA00022777"/>
    </source>
</evidence>
<feature type="domain" description="Histidine kinase" evidence="9">
    <location>
        <begin position="246"/>
        <end position="465"/>
    </location>
</feature>
<comment type="catalytic activity">
    <reaction evidence="1">
        <text>ATP + protein L-histidine = ADP + protein N-phospho-L-histidine.</text>
        <dbReference type="EC" id="2.7.13.3"/>
    </reaction>
</comment>
<dbReference type="Gene3D" id="3.30.565.10">
    <property type="entry name" value="Histidine kinase-like ATPase, C-terminal domain"/>
    <property type="match status" value="1"/>
</dbReference>
<dbReference type="Proteomes" id="UP000824056">
    <property type="component" value="Unassembled WGS sequence"/>
</dbReference>
<keyword evidence="8" id="KW-1133">Transmembrane helix</keyword>
<dbReference type="InterPro" id="IPR036890">
    <property type="entry name" value="HATPase_C_sf"/>
</dbReference>
<dbReference type="PANTHER" id="PTHR45453:SF1">
    <property type="entry name" value="PHOSPHATE REGULON SENSOR PROTEIN PHOR"/>
    <property type="match status" value="1"/>
</dbReference>
<protein>
    <recommendedName>
        <fullName evidence="3">histidine kinase</fullName>
        <ecNumber evidence="3">2.7.13.3</ecNumber>
    </recommendedName>
</protein>
<reference evidence="10" key="1">
    <citation type="journal article" date="2021" name="PeerJ">
        <title>Extensive microbial diversity within the chicken gut microbiome revealed by metagenomics and culture.</title>
        <authorList>
            <person name="Gilroy R."/>
            <person name="Ravi A."/>
            <person name="Getino M."/>
            <person name="Pursley I."/>
            <person name="Horton D.L."/>
            <person name="Alikhan N.F."/>
            <person name="Baker D."/>
            <person name="Gharbi K."/>
            <person name="Hall N."/>
            <person name="Watson M."/>
            <person name="Adriaenssens E.M."/>
            <person name="Foster-Nyarko E."/>
            <person name="Jarju S."/>
            <person name="Secka A."/>
            <person name="Antonio M."/>
            <person name="Oren A."/>
            <person name="Chaudhuri R.R."/>
            <person name="La Ragione R."/>
            <person name="Hildebrand F."/>
            <person name="Pallen M.J."/>
        </authorList>
    </citation>
    <scope>NUCLEOTIDE SEQUENCE</scope>
    <source>
        <strain evidence="10">1068</strain>
    </source>
</reference>
<dbReference type="InterPro" id="IPR036097">
    <property type="entry name" value="HisK_dim/P_sf"/>
</dbReference>
<dbReference type="GO" id="GO:0005886">
    <property type="term" value="C:plasma membrane"/>
    <property type="evidence" value="ECO:0007669"/>
    <property type="project" value="TreeGrafter"/>
</dbReference>
<dbReference type="PRINTS" id="PR01780">
    <property type="entry name" value="LANTIREGPROT"/>
</dbReference>
<comment type="subcellular location">
    <subcellularLocation>
        <location evidence="2">Membrane</location>
    </subcellularLocation>
</comment>
<dbReference type="GO" id="GO:0004721">
    <property type="term" value="F:phosphoprotein phosphatase activity"/>
    <property type="evidence" value="ECO:0007669"/>
    <property type="project" value="TreeGrafter"/>
</dbReference>
<name>A0A9D2FP09_9FIRM</name>
<keyword evidence="4" id="KW-0597">Phosphoprotein</keyword>
<dbReference type="Pfam" id="PF00512">
    <property type="entry name" value="HisKA"/>
    <property type="match status" value="1"/>
</dbReference>
<reference evidence="10" key="2">
    <citation type="submission" date="2021-04" db="EMBL/GenBank/DDBJ databases">
        <authorList>
            <person name="Gilroy R."/>
        </authorList>
    </citation>
    <scope>NUCLEOTIDE SEQUENCE</scope>
    <source>
        <strain evidence="10">1068</strain>
    </source>
</reference>
<dbReference type="PROSITE" id="PS50109">
    <property type="entry name" value="HIS_KIN"/>
    <property type="match status" value="1"/>
</dbReference>
<dbReference type="SUPFAM" id="SSF55874">
    <property type="entry name" value="ATPase domain of HSP90 chaperone/DNA topoisomerase II/histidine kinase"/>
    <property type="match status" value="1"/>
</dbReference>
<keyword evidence="5" id="KW-0808">Transferase</keyword>
<keyword evidence="6 10" id="KW-0418">Kinase</keyword>
<gene>
    <name evidence="10" type="ORF">H9809_02380</name>
</gene>
<evidence type="ECO:0000256" key="4">
    <source>
        <dbReference type="ARBA" id="ARBA00022553"/>
    </source>
</evidence>
<dbReference type="Gene3D" id="1.10.287.130">
    <property type="match status" value="1"/>
</dbReference>
<dbReference type="EMBL" id="DXBG01000054">
    <property type="protein sequence ID" value="HIZ64744.1"/>
    <property type="molecule type" value="Genomic_DNA"/>
</dbReference>
<dbReference type="AlphaFoldDB" id="A0A9D2FP09"/>
<comment type="caution">
    <text evidence="10">The sequence shown here is derived from an EMBL/GenBank/DDBJ whole genome shotgun (WGS) entry which is preliminary data.</text>
</comment>
<evidence type="ECO:0000259" key="9">
    <source>
        <dbReference type="PROSITE" id="PS50109"/>
    </source>
</evidence>
<organism evidence="10 11">
    <name type="scientific">Candidatus Blautia pullicola</name>
    <dbReference type="NCBI Taxonomy" id="2838498"/>
    <lineage>
        <taxon>Bacteria</taxon>
        <taxon>Bacillati</taxon>
        <taxon>Bacillota</taxon>
        <taxon>Clostridia</taxon>
        <taxon>Lachnospirales</taxon>
        <taxon>Lachnospiraceae</taxon>
        <taxon>Blautia</taxon>
    </lineage>
</organism>
<accession>A0A9D2FP09</accession>
<dbReference type="EC" id="2.7.13.3" evidence="3"/>
<keyword evidence="7" id="KW-0902">Two-component regulatory system</keyword>
<dbReference type="InterPro" id="IPR003594">
    <property type="entry name" value="HATPase_dom"/>
</dbReference>
<evidence type="ECO:0000256" key="3">
    <source>
        <dbReference type="ARBA" id="ARBA00012438"/>
    </source>
</evidence>
<proteinExistence type="predicted"/>
<dbReference type="SUPFAM" id="SSF47384">
    <property type="entry name" value="Homodimeric domain of signal transducing histidine kinase"/>
    <property type="match status" value="1"/>
</dbReference>
<keyword evidence="8" id="KW-0472">Membrane</keyword>
<sequence length="466" mass="51660">MKSTMKLISRFFFILVLSVTAGIVLNIAFIITAVYTQSHTNQGDAWSNAQLVAEGLAQTEKGYSLGQEAQETLEKAGAWAILIENGSGQVIWASENLPDDIPRQYSLGALSWGIRGYIQDYPTTVSPMGDNLVMLGYPKTSYFKLMWNTFDYHLIQSVPYLLLEFVLFNIVLLVIIYIVSSAGVIRSVKPIVKGIEALGQQQDVYVKESGLLCQLAVSINRVAERLKTQNYALRKKETARANWIAGVSHDIRTPLSVVLGYAGTLEEDKELPPEARKQAGVIRLQAVRMKNLINDLNLASKLEYNVQPLHRKSLNLVALARQSAVDFLNLDHKGQYPIEWETEPEQGPLYIEGDEALIKRALSNLISNAQVHNPEGCTIFLKAEAREGRGLLTLADNGAGVTDKELESIKNAPHYMVCDTGTGEQRHGLGLLIVRQIVQAHQGRTEVFRPEGGGFGVRLCFPLQEK</sequence>
<feature type="transmembrane region" description="Helical" evidence="8">
    <location>
        <begin position="12"/>
        <end position="35"/>
    </location>
</feature>